<dbReference type="OrthoDB" id="9800643at2"/>
<keyword evidence="9" id="KW-1185">Reference proteome</keyword>
<dbReference type="Proteomes" id="UP000092495">
    <property type="component" value="Chromosome"/>
</dbReference>
<comment type="similarity">
    <text evidence="5">Belongs to the protein N5-glutamine methyltransferase family. PrmC subfamily.</text>
</comment>
<dbReference type="NCBIfam" id="TIGR00536">
    <property type="entry name" value="hemK_fam"/>
    <property type="match status" value="1"/>
</dbReference>
<dbReference type="NCBIfam" id="TIGR03534">
    <property type="entry name" value="RF_mod_PrmC"/>
    <property type="match status" value="1"/>
</dbReference>
<name>A0A1C7EGA1_9BACL</name>
<dbReference type="InterPro" id="IPR029063">
    <property type="entry name" value="SAM-dependent_MTases_sf"/>
</dbReference>
<evidence type="ECO:0000313" key="9">
    <source>
        <dbReference type="Proteomes" id="UP000092495"/>
    </source>
</evidence>
<dbReference type="AlphaFoldDB" id="A0A1C7EGA1"/>
<dbReference type="GO" id="GO:0102559">
    <property type="term" value="F:peptide chain release factor N(5)-glutamine methyltransferase activity"/>
    <property type="evidence" value="ECO:0007669"/>
    <property type="project" value="UniProtKB-EC"/>
</dbReference>
<dbReference type="RefSeq" id="WP_065525520.1">
    <property type="nucleotide sequence ID" value="NZ_CP016543.2"/>
</dbReference>
<dbReference type="InterPro" id="IPR007848">
    <property type="entry name" value="Small_mtfrase_dom"/>
</dbReference>
<dbReference type="Gene3D" id="3.40.50.150">
    <property type="entry name" value="Vaccinia Virus protein VP39"/>
    <property type="match status" value="1"/>
</dbReference>
<evidence type="ECO:0000259" key="7">
    <source>
        <dbReference type="Pfam" id="PF17827"/>
    </source>
</evidence>
<dbReference type="PANTHER" id="PTHR18895">
    <property type="entry name" value="HEMK METHYLTRANSFERASE"/>
    <property type="match status" value="1"/>
</dbReference>
<comment type="function">
    <text evidence="5">Methylates the class 1 translation termination release factors RF1/PrfA and RF2/PrfB on the glutamine residue of the universally conserved GGQ motif.</text>
</comment>
<evidence type="ECO:0000256" key="2">
    <source>
        <dbReference type="ARBA" id="ARBA00022679"/>
    </source>
</evidence>
<evidence type="ECO:0000259" key="6">
    <source>
        <dbReference type="Pfam" id="PF05175"/>
    </source>
</evidence>
<dbReference type="GO" id="GO:0003676">
    <property type="term" value="F:nucleic acid binding"/>
    <property type="evidence" value="ECO:0007669"/>
    <property type="project" value="InterPro"/>
</dbReference>
<feature type="binding site" evidence="5">
    <location>
        <position position="190"/>
    </location>
    <ligand>
        <name>S-adenosyl-L-methionine</name>
        <dbReference type="ChEBI" id="CHEBI:59789"/>
    </ligand>
</feature>
<evidence type="ECO:0000256" key="5">
    <source>
        <dbReference type="HAMAP-Rule" id="MF_02126"/>
    </source>
</evidence>
<accession>A0A1C7EGA1</accession>
<comment type="caution">
    <text evidence="5">Lacks conserved residue(s) required for the propagation of feature annotation.</text>
</comment>
<feature type="binding site" evidence="5">
    <location>
        <position position="148"/>
    </location>
    <ligand>
        <name>S-adenosyl-L-methionine</name>
        <dbReference type="ChEBI" id="CHEBI:59789"/>
    </ligand>
</feature>
<dbReference type="KEGG" id="pdg:BCM40_03155"/>
<feature type="domain" description="Release factor glutamine methyltransferase N-terminal" evidence="7">
    <location>
        <begin position="9"/>
        <end position="77"/>
    </location>
</feature>
<organism evidence="8 9">
    <name type="scientific">Planococcus donghaensis</name>
    <dbReference type="NCBI Taxonomy" id="414778"/>
    <lineage>
        <taxon>Bacteria</taxon>
        <taxon>Bacillati</taxon>
        <taxon>Bacillota</taxon>
        <taxon>Bacilli</taxon>
        <taxon>Bacillales</taxon>
        <taxon>Caryophanaceae</taxon>
        <taxon>Planococcus</taxon>
    </lineage>
</organism>
<evidence type="ECO:0000256" key="3">
    <source>
        <dbReference type="ARBA" id="ARBA00022691"/>
    </source>
</evidence>
<evidence type="ECO:0000256" key="1">
    <source>
        <dbReference type="ARBA" id="ARBA00022603"/>
    </source>
</evidence>
<evidence type="ECO:0000256" key="4">
    <source>
        <dbReference type="ARBA" id="ARBA00048391"/>
    </source>
</evidence>
<dbReference type="Pfam" id="PF05175">
    <property type="entry name" value="MTS"/>
    <property type="match status" value="1"/>
</dbReference>
<dbReference type="EC" id="2.1.1.297" evidence="5"/>
<dbReference type="GO" id="GO:0032259">
    <property type="term" value="P:methylation"/>
    <property type="evidence" value="ECO:0007669"/>
    <property type="project" value="UniProtKB-KW"/>
</dbReference>
<proteinExistence type="inferred from homology"/>
<sequence length="285" mass="32008">MTKLKYVYEALKRASSFLQEHGREEGAARILLQHELGLSYSGLIGAMRDEITEAQFKNFWDTIEKHAKGIPVQHIKGTEEFYGRSFQVNADVLIPRPETEELIEETLQLIDRHMIKKELAIADIGTGSGVIAITMKCELPQAQVTATDISKPALQTAKQNAEELNALIDFRLGDLTKPIENQKWDVILSNPPYIAHAEAPGLSDSVRDFEPHNALFADNEGLALYENMAKQFPKMLNKPGIIGFEIGYQQGVAVEKMLKDAFPDAFVYCKKDINKNDRMVFAVIE</sequence>
<reference evidence="8" key="1">
    <citation type="submission" date="2016-10" db="EMBL/GenBank/DDBJ databases">
        <authorList>
            <person name="See-Too W.S."/>
        </authorList>
    </citation>
    <scope>NUCLEOTIDE SEQUENCE</scope>
    <source>
        <strain evidence="8">DSM 22276</strain>
    </source>
</reference>
<evidence type="ECO:0000313" key="8">
    <source>
        <dbReference type="EMBL" id="ANU22407.1"/>
    </source>
</evidence>
<comment type="catalytic activity">
    <reaction evidence="4 5">
        <text>L-glutaminyl-[peptide chain release factor] + S-adenosyl-L-methionine = N(5)-methyl-L-glutaminyl-[peptide chain release factor] + S-adenosyl-L-homocysteine + H(+)</text>
        <dbReference type="Rhea" id="RHEA:42896"/>
        <dbReference type="Rhea" id="RHEA-COMP:10271"/>
        <dbReference type="Rhea" id="RHEA-COMP:10272"/>
        <dbReference type="ChEBI" id="CHEBI:15378"/>
        <dbReference type="ChEBI" id="CHEBI:30011"/>
        <dbReference type="ChEBI" id="CHEBI:57856"/>
        <dbReference type="ChEBI" id="CHEBI:59789"/>
        <dbReference type="ChEBI" id="CHEBI:61891"/>
        <dbReference type="EC" id="2.1.1.297"/>
    </reaction>
</comment>
<dbReference type="InterPro" id="IPR050320">
    <property type="entry name" value="N5-glutamine_MTase"/>
</dbReference>
<feature type="domain" description="Methyltransferase small" evidence="6">
    <location>
        <begin position="113"/>
        <end position="197"/>
    </location>
</feature>
<dbReference type="InterPro" id="IPR040758">
    <property type="entry name" value="PrmC_N"/>
</dbReference>
<feature type="binding site" evidence="5">
    <location>
        <begin position="190"/>
        <end position="193"/>
    </location>
    <ligand>
        <name>substrate</name>
    </ligand>
</feature>
<dbReference type="EMBL" id="CP016543">
    <property type="protein sequence ID" value="ANU22407.1"/>
    <property type="molecule type" value="Genomic_DNA"/>
</dbReference>
<dbReference type="InterPro" id="IPR004556">
    <property type="entry name" value="HemK-like"/>
</dbReference>
<dbReference type="InterPro" id="IPR002052">
    <property type="entry name" value="DNA_methylase_N6_adenine_CS"/>
</dbReference>
<dbReference type="HAMAP" id="MF_02126">
    <property type="entry name" value="RF_methyltr_PrmC"/>
    <property type="match status" value="1"/>
</dbReference>
<dbReference type="PROSITE" id="PS00092">
    <property type="entry name" value="N6_MTASE"/>
    <property type="match status" value="1"/>
</dbReference>
<keyword evidence="3 5" id="KW-0949">S-adenosyl-L-methionine</keyword>
<gene>
    <name evidence="5" type="primary">prmC</name>
    <name evidence="8" type="ORF">BCM40_03155</name>
</gene>
<protein>
    <recommendedName>
        <fullName evidence="5">Release factor glutamine methyltransferase</fullName>
        <shortName evidence="5">RF MTase</shortName>
        <ecNumber evidence="5">2.1.1.297</ecNumber>
    </recommendedName>
    <alternativeName>
        <fullName evidence="5">N5-glutamine methyltransferase PrmC</fullName>
    </alternativeName>
    <alternativeName>
        <fullName evidence="5">Protein-(glutamine-N5) MTase PrmC</fullName>
    </alternativeName>
    <alternativeName>
        <fullName evidence="5">Protein-glutamine N-methyltransferase PrmC</fullName>
    </alternativeName>
</protein>
<feature type="binding site" evidence="5">
    <location>
        <begin position="125"/>
        <end position="129"/>
    </location>
    <ligand>
        <name>S-adenosyl-L-methionine</name>
        <dbReference type="ChEBI" id="CHEBI:59789"/>
    </ligand>
</feature>
<dbReference type="Pfam" id="PF17827">
    <property type="entry name" value="PrmC_N"/>
    <property type="match status" value="1"/>
</dbReference>
<dbReference type="InterPro" id="IPR019874">
    <property type="entry name" value="RF_methyltr_PrmC"/>
</dbReference>
<keyword evidence="1 5" id="KW-0489">Methyltransferase</keyword>
<dbReference type="CDD" id="cd02440">
    <property type="entry name" value="AdoMet_MTases"/>
    <property type="match status" value="1"/>
</dbReference>
<dbReference type="SUPFAM" id="SSF53335">
    <property type="entry name" value="S-adenosyl-L-methionine-dependent methyltransferases"/>
    <property type="match status" value="1"/>
</dbReference>
<dbReference type="PANTHER" id="PTHR18895:SF74">
    <property type="entry name" value="MTRF1L RELEASE FACTOR GLUTAMINE METHYLTRANSFERASE"/>
    <property type="match status" value="1"/>
</dbReference>
<dbReference type="Gene3D" id="1.10.8.10">
    <property type="entry name" value="DNA helicase RuvA subunit, C-terminal domain"/>
    <property type="match status" value="1"/>
</dbReference>
<keyword evidence="2 5" id="KW-0808">Transferase</keyword>
<dbReference type="STRING" id="414778.BCM40_03155"/>